<keyword evidence="4" id="KW-0548">Nucleotidyltransferase</keyword>
<dbReference type="GO" id="GO:0003677">
    <property type="term" value="F:DNA binding"/>
    <property type="evidence" value="ECO:0007669"/>
    <property type="project" value="UniProtKB-KW"/>
</dbReference>
<dbReference type="InterPro" id="IPR023211">
    <property type="entry name" value="DNA_pol_palm_dom_sf"/>
</dbReference>
<evidence type="ECO:0000256" key="5">
    <source>
        <dbReference type="ARBA" id="ARBA00022932"/>
    </source>
</evidence>
<evidence type="ECO:0000256" key="1">
    <source>
        <dbReference type="ARBA" id="ARBA00005755"/>
    </source>
</evidence>
<evidence type="ECO:0000259" key="8">
    <source>
        <dbReference type="Pfam" id="PF00136"/>
    </source>
</evidence>
<comment type="catalytic activity">
    <reaction evidence="7">
        <text>DNA(n) + a 2'-deoxyribonucleoside 5'-triphosphate = DNA(n+1) + diphosphate</text>
        <dbReference type="Rhea" id="RHEA:22508"/>
        <dbReference type="Rhea" id="RHEA-COMP:17339"/>
        <dbReference type="Rhea" id="RHEA-COMP:17340"/>
        <dbReference type="ChEBI" id="CHEBI:33019"/>
        <dbReference type="ChEBI" id="CHEBI:61560"/>
        <dbReference type="ChEBI" id="CHEBI:173112"/>
        <dbReference type="EC" id="2.7.7.7"/>
    </reaction>
</comment>
<dbReference type="Gene3D" id="3.90.1600.10">
    <property type="entry name" value="Palm domain of DNA polymerase"/>
    <property type="match status" value="1"/>
</dbReference>
<dbReference type="PANTHER" id="PTHR10322">
    <property type="entry name" value="DNA POLYMERASE CATALYTIC SUBUNIT"/>
    <property type="match status" value="1"/>
</dbReference>
<dbReference type="GO" id="GO:0000166">
    <property type="term" value="F:nucleotide binding"/>
    <property type="evidence" value="ECO:0007669"/>
    <property type="project" value="InterPro"/>
</dbReference>
<keyword evidence="6" id="KW-0238">DNA-binding</keyword>
<dbReference type="GeneID" id="36835986"/>
<evidence type="ECO:0000256" key="2">
    <source>
        <dbReference type="ARBA" id="ARBA00012417"/>
    </source>
</evidence>
<dbReference type="SUPFAM" id="SSF56672">
    <property type="entry name" value="DNA/RNA polymerases"/>
    <property type="match status" value="1"/>
</dbReference>
<organism evidence="9 10">
    <name type="scientific">Metallosphaera hakonensis JCM 8857 = DSM 7519</name>
    <dbReference type="NCBI Taxonomy" id="1293036"/>
    <lineage>
        <taxon>Archaea</taxon>
        <taxon>Thermoproteota</taxon>
        <taxon>Thermoprotei</taxon>
        <taxon>Sulfolobales</taxon>
        <taxon>Sulfolobaceae</taxon>
        <taxon>Metallosphaera</taxon>
    </lineage>
</organism>
<protein>
    <recommendedName>
        <fullName evidence="2">DNA-directed DNA polymerase</fullName>
        <ecNumber evidence="2">2.7.7.7</ecNumber>
    </recommendedName>
</protein>
<comment type="similarity">
    <text evidence="1">Belongs to the DNA polymerase type-B family.</text>
</comment>
<dbReference type="AlphaFoldDB" id="A0A2U9IW35"/>
<dbReference type="SMART" id="SM00486">
    <property type="entry name" value="POLBc"/>
    <property type="match status" value="1"/>
</dbReference>
<dbReference type="EC" id="2.7.7.7" evidence="2"/>
<keyword evidence="3" id="KW-0808">Transferase</keyword>
<dbReference type="InterPro" id="IPR050240">
    <property type="entry name" value="DNA_pol_type-B"/>
</dbReference>
<dbReference type="EMBL" id="CP029287">
    <property type="protein sequence ID" value="AWS00215.1"/>
    <property type="molecule type" value="Genomic_DNA"/>
</dbReference>
<reference evidence="9 10" key="1">
    <citation type="submission" date="2018-05" db="EMBL/GenBank/DDBJ databases">
        <title>Complete Genome Sequences of Extremely Thermoacidophilic, Metal-Mobilizing Type-Strain Members of the Archaeal Family Sulfolobaceae: Acidianus brierleyi DSM-1651T, Acidianus sulfidivorans DSM-18786T, Metallosphaera hakonensis DSM-7519T, and Metallosphaera prunae DSM-10039T.</title>
        <authorList>
            <person name="Counts J.A."/>
            <person name="Kelly R.M."/>
        </authorList>
    </citation>
    <scope>NUCLEOTIDE SEQUENCE [LARGE SCALE GENOMIC DNA]</scope>
    <source>
        <strain evidence="9 10">HO1-1</strain>
    </source>
</reference>
<dbReference type="Proteomes" id="UP000247586">
    <property type="component" value="Chromosome"/>
</dbReference>
<keyword evidence="10" id="KW-1185">Reference proteome</keyword>
<dbReference type="InterPro" id="IPR006172">
    <property type="entry name" value="DNA-dir_DNA_pol_B"/>
</dbReference>
<dbReference type="PANTHER" id="PTHR10322:SF23">
    <property type="entry name" value="DNA POLYMERASE DELTA CATALYTIC SUBUNIT"/>
    <property type="match status" value="1"/>
</dbReference>
<evidence type="ECO:0000256" key="3">
    <source>
        <dbReference type="ARBA" id="ARBA00022679"/>
    </source>
</evidence>
<feature type="domain" description="DNA-directed DNA polymerase family B multifunctional" evidence="8">
    <location>
        <begin position="254"/>
        <end position="396"/>
    </location>
</feature>
<keyword evidence="5" id="KW-0239">DNA-directed DNA polymerase</keyword>
<evidence type="ECO:0000313" key="10">
    <source>
        <dbReference type="Proteomes" id="UP000247586"/>
    </source>
</evidence>
<evidence type="ECO:0000313" key="9">
    <source>
        <dbReference type="EMBL" id="AWS00215.1"/>
    </source>
</evidence>
<dbReference type="InterPro" id="IPR043502">
    <property type="entry name" value="DNA/RNA_pol_sf"/>
</dbReference>
<dbReference type="OrthoDB" id="8639at2157"/>
<dbReference type="GO" id="GO:0006261">
    <property type="term" value="P:DNA-templated DNA replication"/>
    <property type="evidence" value="ECO:0007669"/>
    <property type="project" value="TreeGrafter"/>
</dbReference>
<name>A0A2U9IW35_9CREN</name>
<reference evidence="10" key="2">
    <citation type="submission" date="2020-03" db="EMBL/GenBank/DDBJ databases">
        <title>Complete Genome Sequences of Extremely Thermoacidophilic, Metal-Mobilizing Type-Strain Members of the Archaeal Family Sulfolobaceae: Acidianus brierleyi DSM-1651T, Acidianus sulfidivorans DSM-18786T, Metallosphaera hakonensis DSM-7519T, and Metallosphaera prunae DSM-10039T.</title>
        <authorList>
            <person name="Counts J.A."/>
            <person name="Kelly R.M."/>
        </authorList>
    </citation>
    <scope>NUCLEOTIDE SEQUENCE [LARGE SCALE GENOMIC DNA]</scope>
    <source>
        <strain evidence="10">HO1-1</strain>
    </source>
</reference>
<accession>A0A2U9IW35</accession>
<dbReference type="Gene3D" id="1.10.287.690">
    <property type="entry name" value="Helix hairpin bin"/>
    <property type="match status" value="1"/>
</dbReference>
<dbReference type="InterPro" id="IPR006134">
    <property type="entry name" value="DNA-dir_DNA_pol_B_multi_dom"/>
</dbReference>
<evidence type="ECO:0000256" key="6">
    <source>
        <dbReference type="ARBA" id="ARBA00023125"/>
    </source>
</evidence>
<dbReference type="GO" id="GO:0003887">
    <property type="term" value="F:DNA-directed DNA polymerase activity"/>
    <property type="evidence" value="ECO:0007669"/>
    <property type="project" value="UniProtKB-KW"/>
</dbReference>
<proteinExistence type="inferred from homology"/>
<reference evidence="10" key="3">
    <citation type="submission" date="2020-03" db="EMBL/GenBank/DDBJ databases">
        <title>Sequencing and Assembly of Multiple Reported Metal-Biooxidizing Members of the Extremely Thermoacidophilic Archaeal Family Sulfolobaceae.</title>
        <authorList>
            <person name="Counts J.A."/>
            <person name="Kelly R.M."/>
        </authorList>
    </citation>
    <scope>NUCLEOTIDE SEQUENCE [LARGE SCALE GENOMIC DNA]</scope>
    <source>
        <strain evidence="10">HO1-1</strain>
    </source>
</reference>
<gene>
    <name evidence="9" type="ORF">DFR87_11550</name>
</gene>
<sequence>MEGYVIDAIPYPGKIRVILNGNREFWVKTTYPIYVITERPEMIMEHPSVVSHYEEEWKTLTGTTVTLHRYELMDTEAYLYISKRVKVVNQLPTLLSQVMDRLGIQPFRKVRVEGDKISSYDLNFQFPLVSYATVITMDWYGPSERGRMYEANINGKIERGFLQDLDLEVDVAGCTGRACDHVRAPVKLRLERQRSPVSLKGLIEWSMTCKTPIKELVDATIGKALTTNEAWIAFKRRIIVPEVVPRVEKLRSLDDLTLMDKGGLVIFPKVGCFDEVWQMDFSSMYPSLIVKYNISAETVDACNDLETEIGHTICMKEKGIVPEALSWLIDRKEKLKEVDEERAEAIKWILVASFGYLGYRNSKFGKIEAYELVTYFARRTLRRAIEIVQESGAEVLHGIIDSLVIRGDAPSLAWKIMDETGIKLRWKKFKWMILGARRDGLPYPMRYFGLSEDGMKHKGVIRRNMPNLVKDFLQDTISLLSRAETCNDIRGLRSNVIETLRKYERRALNGEPQDYVIWVKGVPYIRGIRGFYDARSGFKGRDVTYYVNYLKRTTNEVFQVVWE</sequence>
<dbReference type="KEGG" id="mhk:DFR87_11550"/>
<evidence type="ECO:0000256" key="7">
    <source>
        <dbReference type="ARBA" id="ARBA00049244"/>
    </source>
</evidence>
<dbReference type="RefSeq" id="WP_110369569.1">
    <property type="nucleotide sequence ID" value="NZ_CP029287.2"/>
</dbReference>
<dbReference type="Pfam" id="PF00136">
    <property type="entry name" value="DNA_pol_B"/>
    <property type="match status" value="1"/>
</dbReference>
<dbReference type="STRING" id="1293036.GCA_001315825_03181"/>
<evidence type="ECO:0000256" key="4">
    <source>
        <dbReference type="ARBA" id="ARBA00022695"/>
    </source>
</evidence>